<dbReference type="EMBL" id="JAMGBA010000001">
    <property type="protein sequence ID" value="MCL6698042.1"/>
    <property type="molecule type" value="Genomic_DNA"/>
</dbReference>
<evidence type="ECO:0000256" key="5">
    <source>
        <dbReference type="ARBA" id="ARBA00022692"/>
    </source>
</evidence>
<evidence type="ECO:0000256" key="7">
    <source>
        <dbReference type="ARBA" id="ARBA00023136"/>
    </source>
</evidence>
<evidence type="ECO:0000256" key="2">
    <source>
        <dbReference type="ARBA" id="ARBA00008220"/>
    </source>
</evidence>
<evidence type="ECO:0000256" key="8">
    <source>
        <dbReference type="ARBA" id="ARBA00045636"/>
    </source>
</evidence>
<evidence type="ECO:0000256" key="1">
    <source>
        <dbReference type="ARBA" id="ARBA00004651"/>
    </source>
</evidence>
<evidence type="ECO:0000313" key="10">
    <source>
        <dbReference type="EMBL" id="MCL6698042.1"/>
    </source>
</evidence>
<keyword evidence="7 9" id="KW-0472">Membrane</keyword>
<dbReference type="Proteomes" id="UP001203410">
    <property type="component" value="Unassembled WGS sequence"/>
</dbReference>
<comment type="subcellular location">
    <subcellularLocation>
        <location evidence="1">Cell membrane</location>
        <topology evidence="1">Multi-pass membrane protein</topology>
    </subcellularLocation>
</comment>
<reference evidence="10 11" key="1">
    <citation type="submission" date="2022-05" db="EMBL/GenBank/DDBJ databases">
        <authorList>
            <person name="Jo J.-H."/>
            <person name="Im W.-T."/>
        </authorList>
    </citation>
    <scope>NUCLEOTIDE SEQUENCE [LARGE SCALE GENOMIC DNA]</scope>
    <source>
        <strain evidence="10 11">NSE70-1</strain>
    </source>
</reference>
<feature type="transmembrane region" description="Helical" evidence="9">
    <location>
        <begin position="184"/>
        <end position="206"/>
    </location>
</feature>
<proteinExistence type="inferred from homology"/>
<keyword evidence="4" id="KW-1003">Cell membrane</keyword>
<feature type="transmembrane region" description="Helical" evidence="9">
    <location>
        <begin position="151"/>
        <end position="172"/>
    </location>
</feature>
<dbReference type="PIRSF" id="PIRSF006060">
    <property type="entry name" value="AA_transporter"/>
    <property type="match status" value="1"/>
</dbReference>
<feature type="transmembrane region" description="Helical" evidence="9">
    <location>
        <begin position="321"/>
        <end position="342"/>
    </location>
</feature>
<dbReference type="Pfam" id="PF13520">
    <property type="entry name" value="AA_permease_2"/>
    <property type="match status" value="1"/>
</dbReference>
<accession>A0ABT0RSQ7</accession>
<evidence type="ECO:0000256" key="6">
    <source>
        <dbReference type="ARBA" id="ARBA00022989"/>
    </source>
</evidence>
<evidence type="ECO:0000256" key="9">
    <source>
        <dbReference type="SAM" id="Phobius"/>
    </source>
</evidence>
<comment type="similarity">
    <text evidence="2">Belongs to the amino acid-polyamine-organocation (APC) superfamily. Basic amino acid/polyamine antiporter (APA) (TC 2.A.3.2) family.</text>
</comment>
<dbReference type="InterPro" id="IPR002293">
    <property type="entry name" value="AA/rel_permease1"/>
</dbReference>
<dbReference type="InterPro" id="IPR050367">
    <property type="entry name" value="APC_superfamily"/>
</dbReference>
<evidence type="ECO:0000313" key="11">
    <source>
        <dbReference type="Proteomes" id="UP001203410"/>
    </source>
</evidence>
<comment type="caution">
    <text evidence="10">The sequence shown here is derived from an EMBL/GenBank/DDBJ whole genome shotgun (WGS) entry which is preliminary data.</text>
</comment>
<feature type="transmembrane region" description="Helical" evidence="9">
    <location>
        <begin position="227"/>
        <end position="249"/>
    </location>
</feature>
<comment type="function">
    <text evidence="8">Major component of the acid-resistance (AR) system allowing enteric pathogens to survive the acidic environment in the stomach. Exchanges extracellular arginine for its intracellular decarboxylation product agmatine (Agm) thereby expelling intracellular protons. Probably undergoes several conformational states in order to translocate the substrate across the membrane; keeps the substrate accessible to only 1 side of the membrane at a time by opening and closing 3 membrane-internal gates.</text>
</comment>
<feature type="transmembrane region" description="Helical" evidence="9">
    <location>
        <begin position="12"/>
        <end position="32"/>
    </location>
</feature>
<sequence>MNEAENGRQLGFWMCLALVVGTFIGSGIFLLPAELAPFGWNATIGWMVTISGALGLAYLFGQLARTLPYAGGPYAYVGEAFGPLPAFVVAWSYWVSLWAGNAAIAIAAVSYLSLLIPSLAGVAAFAAIAILWALTLLNCVSVQAGGRFQMLTVGIKLVPLLVVIIIAAYVVGADQPTATPKFDSAQISLSSVNAAAALTLWALLGFEAASIASRNVKDPARNVPRATIIGTLIVGVLYLLVATPVTMFLPQSEVAGSNAPFALFVSHYWSPTFGSLIAVFAAVSAMGALNGLILIQGELPLAMARDGTFPRWFAVTASNGVAVRAQLLSSGLATLLVAANYARSTSALFAFMALLSTAAALILYLSCALAAGRLQLSGRLKGPWIVLPIVVFASIYAMWTLYGAGTEPIAWGALLLIIGIPVYFGMRLNSLWSSPAQAPAPAAPPE</sequence>
<dbReference type="PANTHER" id="PTHR42770:SF18">
    <property type="entry name" value="ARGININE_AGMATINE ANTIPORTER"/>
    <property type="match status" value="1"/>
</dbReference>
<dbReference type="RefSeq" id="WP_249903387.1">
    <property type="nucleotide sequence ID" value="NZ_JAMGBA010000001.1"/>
</dbReference>
<feature type="transmembrane region" description="Helical" evidence="9">
    <location>
        <begin position="114"/>
        <end position="139"/>
    </location>
</feature>
<gene>
    <name evidence="10" type="ORF">LZ496_04480</name>
</gene>
<feature type="transmembrane region" description="Helical" evidence="9">
    <location>
        <begin position="408"/>
        <end position="426"/>
    </location>
</feature>
<keyword evidence="11" id="KW-1185">Reference proteome</keyword>
<name>A0ABT0RSQ7_9SPHN</name>
<feature type="transmembrane region" description="Helical" evidence="9">
    <location>
        <begin position="384"/>
        <end position="402"/>
    </location>
</feature>
<feature type="transmembrane region" description="Helical" evidence="9">
    <location>
        <begin position="38"/>
        <end position="61"/>
    </location>
</feature>
<feature type="transmembrane region" description="Helical" evidence="9">
    <location>
        <begin position="73"/>
        <end position="94"/>
    </location>
</feature>
<evidence type="ECO:0000256" key="4">
    <source>
        <dbReference type="ARBA" id="ARBA00022475"/>
    </source>
</evidence>
<evidence type="ECO:0000256" key="3">
    <source>
        <dbReference type="ARBA" id="ARBA00021069"/>
    </source>
</evidence>
<dbReference type="PANTHER" id="PTHR42770">
    <property type="entry name" value="AMINO ACID TRANSPORTER-RELATED"/>
    <property type="match status" value="1"/>
</dbReference>
<protein>
    <recommendedName>
        <fullName evidence="3">Arginine/agmatine antiporter</fullName>
    </recommendedName>
</protein>
<keyword evidence="6 9" id="KW-1133">Transmembrane helix</keyword>
<organism evidence="10 11">
    <name type="scientific">Sphingomonas caseinilyticus</name>
    <dbReference type="NCBI Taxonomy" id="2908205"/>
    <lineage>
        <taxon>Bacteria</taxon>
        <taxon>Pseudomonadati</taxon>
        <taxon>Pseudomonadota</taxon>
        <taxon>Alphaproteobacteria</taxon>
        <taxon>Sphingomonadales</taxon>
        <taxon>Sphingomonadaceae</taxon>
        <taxon>Sphingomonas</taxon>
    </lineage>
</organism>
<feature type="transmembrane region" description="Helical" evidence="9">
    <location>
        <begin position="269"/>
        <end position="295"/>
    </location>
</feature>
<keyword evidence="5 9" id="KW-0812">Transmembrane</keyword>
<feature type="transmembrane region" description="Helical" evidence="9">
    <location>
        <begin position="348"/>
        <end position="372"/>
    </location>
</feature>
<dbReference type="Gene3D" id="1.20.1740.10">
    <property type="entry name" value="Amino acid/polyamine transporter I"/>
    <property type="match status" value="1"/>
</dbReference>